<dbReference type="Pfam" id="PF00394">
    <property type="entry name" value="Cu-oxidase"/>
    <property type="match status" value="1"/>
</dbReference>
<dbReference type="CDD" id="cd04206">
    <property type="entry name" value="CuRO_1_LCC_like"/>
    <property type="match status" value="1"/>
</dbReference>
<evidence type="ECO:0000259" key="8">
    <source>
        <dbReference type="Pfam" id="PF07731"/>
    </source>
</evidence>
<keyword evidence="11" id="KW-1185">Reference proteome</keyword>
<feature type="compositionally biased region" description="Basic and acidic residues" evidence="5">
    <location>
        <begin position="368"/>
        <end position="418"/>
    </location>
</feature>
<dbReference type="InterPro" id="IPR011706">
    <property type="entry name" value="Cu-oxidase_C"/>
</dbReference>
<keyword evidence="4" id="KW-0186">Copper</keyword>
<keyword evidence="3" id="KW-0560">Oxidoreductase</keyword>
<dbReference type="SUPFAM" id="SSF49503">
    <property type="entry name" value="Cupredoxins"/>
    <property type="match status" value="3"/>
</dbReference>
<sequence length="664" mass="74127">MLIQFIGIVIGTLTLCQAELHRYEFNVTSGSVNPDCFEKGVVVPHINGQFPGPTIHAQVGDELEILVRNQLESYNTTIHYHGIRQIGSAESDGVPGVTQHPISPGDSYLQRFKVTQQAGTYFYHAHVGLQDDSVQGSFIVYESDTANPKKVAHNTLLKAGPYEYKKDILLQLSEWWHEELDSRQDYYTSKKFTYDHGSDSILINGRTVHDPTANSEKSCQGYTTFDVEPNTTYRLRVIGANSFRTLALAIKEHNMTMIEVDGELVHPYDTSFLEITPGQRFSVLLKTADHPPGTTFAIGTSYLWRQRGRGITENGFGYIRYVRPEDVTDENNSFLFKPIRKWANNKHNFIKEGNFNKRAEWLGAERAAVDHSPKADAGSEHKGGNHGADEHSGGEQKDDGHKKGDRADGEHKGDKGKEGGGGGGGRPGGGGGGGRPKKVVKTYVDLPTFPKMDEPDWVWRQLIPLAERDPILDETDVRTIKLHTTSVKLADNTTHYLINQRFAHMPALPLVSNFQSLGAANYSDDEQQFNSVLNTYHVSHNEVVDFVFQNTKNAIGGCLLHPWHTHGHSHYVIASGVGSYEHDLDKDIRNFEHPLLKDTTVAYPSIPSNDTDGCGWTKVRIIADNPGFWAIHCHITTHMIQGKMIILEEAPELISEHSLYARLD</sequence>
<keyword evidence="6" id="KW-0732">Signal</keyword>
<evidence type="ECO:0000256" key="2">
    <source>
        <dbReference type="ARBA" id="ARBA00022723"/>
    </source>
</evidence>
<dbReference type="InterPro" id="IPR011707">
    <property type="entry name" value="Cu-oxidase-like_N"/>
</dbReference>
<feature type="region of interest" description="Disordered" evidence="5">
    <location>
        <begin position="368"/>
        <end position="439"/>
    </location>
</feature>
<evidence type="ECO:0000256" key="5">
    <source>
        <dbReference type="SAM" id="MobiDB-lite"/>
    </source>
</evidence>
<dbReference type="InterPro" id="IPR001117">
    <property type="entry name" value="Cu-oxidase_2nd"/>
</dbReference>
<evidence type="ECO:0000313" key="11">
    <source>
        <dbReference type="Proteomes" id="UP000603453"/>
    </source>
</evidence>
<feature type="compositionally biased region" description="Gly residues" evidence="5">
    <location>
        <begin position="419"/>
        <end position="434"/>
    </location>
</feature>
<dbReference type="Gene3D" id="2.60.40.420">
    <property type="entry name" value="Cupredoxins - blue copper proteins"/>
    <property type="match status" value="3"/>
</dbReference>
<dbReference type="PANTHER" id="PTHR11709:SF394">
    <property type="entry name" value="FI03373P-RELATED"/>
    <property type="match status" value="1"/>
</dbReference>
<name>A0A8H7V9M0_9FUNG</name>
<evidence type="ECO:0000256" key="6">
    <source>
        <dbReference type="SAM" id="SignalP"/>
    </source>
</evidence>
<dbReference type="GO" id="GO:0016491">
    <property type="term" value="F:oxidoreductase activity"/>
    <property type="evidence" value="ECO:0007669"/>
    <property type="project" value="UniProtKB-KW"/>
</dbReference>
<organism evidence="10 11">
    <name type="scientific">Mucor saturninus</name>
    <dbReference type="NCBI Taxonomy" id="64648"/>
    <lineage>
        <taxon>Eukaryota</taxon>
        <taxon>Fungi</taxon>
        <taxon>Fungi incertae sedis</taxon>
        <taxon>Mucoromycota</taxon>
        <taxon>Mucoromycotina</taxon>
        <taxon>Mucoromycetes</taxon>
        <taxon>Mucorales</taxon>
        <taxon>Mucorineae</taxon>
        <taxon>Mucoraceae</taxon>
        <taxon>Mucor</taxon>
    </lineage>
</organism>
<evidence type="ECO:0000256" key="4">
    <source>
        <dbReference type="ARBA" id="ARBA00023008"/>
    </source>
</evidence>
<dbReference type="OrthoDB" id="2121828at2759"/>
<feature type="domain" description="Plastocyanin-like" evidence="8">
    <location>
        <begin position="512"/>
        <end position="650"/>
    </location>
</feature>
<dbReference type="AlphaFoldDB" id="A0A8H7V9M0"/>
<proteinExistence type="inferred from homology"/>
<protein>
    <recommendedName>
        <fullName evidence="12">L-ascorbate oxidase</fullName>
    </recommendedName>
</protein>
<dbReference type="EMBL" id="JAEPRD010000019">
    <property type="protein sequence ID" value="KAG2208493.1"/>
    <property type="molecule type" value="Genomic_DNA"/>
</dbReference>
<dbReference type="Pfam" id="PF07732">
    <property type="entry name" value="Cu-oxidase_3"/>
    <property type="match status" value="1"/>
</dbReference>
<dbReference type="CDD" id="cd04205">
    <property type="entry name" value="CuRO_2_LCC_like"/>
    <property type="match status" value="1"/>
</dbReference>
<evidence type="ECO:0008006" key="12">
    <source>
        <dbReference type="Google" id="ProtNLM"/>
    </source>
</evidence>
<dbReference type="GO" id="GO:0005507">
    <property type="term" value="F:copper ion binding"/>
    <property type="evidence" value="ECO:0007669"/>
    <property type="project" value="InterPro"/>
</dbReference>
<evidence type="ECO:0000259" key="9">
    <source>
        <dbReference type="Pfam" id="PF07732"/>
    </source>
</evidence>
<dbReference type="Pfam" id="PF07731">
    <property type="entry name" value="Cu-oxidase_2"/>
    <property type="match status" value="1"/>
</dbReference>
<keyword evidence="2" id="KW-0479">Metal-binding</keyword>
<gene>
    <name evidence="10" type="ORF">INT47_010189</name>
</gene>
<comment type="caution">
    <text evidence="10">The sequence shown here is derived from an EMBL/GenBank/DDBJ whole genome shotgun (WGS) entry which is preliminary data.</text>
</comment>
<feature type="chain" id="PRO_5034841472" description="L-ascorbate oxidase" evidence="6">
    <location>
        <begin position="19"/>
        <end position="664"/>
    </location>
</feature>
<feature type="signal peptide" evidence="6">
    <location>
        <begin position="1"/>
        <end position="18"/>
    </location>
</feature>
<evidence type="ECO:0000313" key="10">
    <source>
        <dbReference type="EMBL" id="KAG2208493.1"/>
    </source>
</evidence>
<feature type="domain" description="Plastocyanin-like" evidence="7">
    <location>
        <begin position="167"/>
        <end position="321"/>
    </location>
</feature>
<dbReference type="CDD" id="cd04207">
    <property type="entry name" value="CuRO_3_LCC_like"/>
    <property type="match status" value="1"/>
</dbReference>
<feature type="domain" description="Plastocyanin-like" evidence="9">
    <location>
        <begin position="27"/>
        <end position="143"/>
    </location>
</feature>
<dbReference type="Proteomes" id="UP000603453">
    <property type="component" value="Unassembled WGS sequence"/>
</dbReference>
<evidence type="ECO:0000256" key="1">
    <source>
        <dbReference type="ARBA" id="ARBA00010609"/>
    </source>
</evidence>
<dbReference type="InterPro" id="IPR045087">
    <property type="entry name" value="Cu-oxidase_fam"/>
</dbReference>
<accession>A0A8H7V9M0</accession>
<dbReference type="PANTHER" id="PTHR11709">
    <property type="entry name" value="MULTI-COPPER OXIDASE"/>
    <property type="match status" value="1"/>
</dbReference>
<evidence type="ECO:0000259" key="7">
    <source>
        <dbReference type="Pfam" id="PF00394"/>
    </source>
</evidence>
<dbReference type="InterPro" id="IPR008972">
    <property type="entry name" value="Cupredoxin"/>
</dbReference>
<comment type="similarity">
    <text evidence="1">Belongs to the multicopper oxidase family.</text>
</comment>
<evidence type="ECO:0000256" key="3">
    <source>
        <dbReference type="ARBA" id="ARBA00023002"/>
    </source>
</evidence>
<reference evidence="10" key="1">
    <citation type="submission" date="2020-12" db="EMBL/GenBank/DDBJ databases">
        <title>Metabolic potential, ecology and presence of endohyphal bacteria is reflected in genomic diversity of Mucoromycotina.</title>
        <authorList>
            <person name="Muszewska A."/>
            <person name="Okrasinska A."/>
            <person name="Steczkiewicz K."/>
            <person name="Drgas O."/>
            <person name="Orlowska M."/>
            <person name="Perlinska-Lenart U."/>
            <person name="Aleksandrzak-Piekarczyk T."/>
            <person name="Szatraj K."/>
            <person name="Zielenkiewicz U."/>
            <person name="Pilsyk S."/>
            <person name="Malc E."/>
            <person name="Mieczkowski P."/>
            <person name="Kruszewska J.S."/>
            <person name="Biernat P."/>
            <person name="Pawlowska J."/>
        </authorList>
    </citation>
    <scope>NUCLEOTIDE SEQUENCE</scope>
    <source>
        <strain evidence="10">WA0000017839</strain>
    </source>
</reference>